<dbReference type="InterPro" id="IPR036305">
    <property type="entry name" value="RGS_sf"/>
</dbReference>
<dbReference type="SUPFAM" id="SSF48097">
    <property type="entry name" value="Regulator of G-protein signaling, RGS"/>
    <property type="match status" value="2"/>
</dbReference>
<dbReference type="InterPro" id="IPR016137">
    <property type="entry name" value="RGS"/>
</dbReference>
<dbReference type="Gene3D" id="1.10.167.10">
    <property type="entry name" value="Regulator of G-protein Signalling 4, domain 2"/>
    <property type="match status" value="2"/>
</dbReference>
<sequence length="538" mass="61895">MLQFWKKTGQKNRGEIYATSINSNGIEGINVKTATNRENYEFVQVSEEILQSGDARQVKGKSSIVKTFPKVLHEKNVLNYFIQFMESRNSEAYILCWLDIEMFKLDLSKSKSSLTLTSMIEHDSLSVSTDSDSVISSISSDFSDGRKCTYNNCDKDSSDISISPKSHKNSVGTNQVDKNQLINNALVIFKKYIAQEAALNVRCTDETRKDLIEKICDNSKLISRNCFEKVQSHVYKTMEKDYFESFLASDYYCKYQIDVLTSGNIVLEDILNNETALFYFMEYLEQENERNLLEFWIAATNFQHQLLHQGEFFDAVEAQNDAVVLYDKYFSLQAHCPLGLGDKVRLSLEQTICGENGVNLDCFNIPIAIVEKILEKNFIQPFLESQLFYKFLSELINTVQSNGYATSIQNHKRSPSDADSEHSFASSTFLAMEINQNSGRRQAKVSTNMTIDTRELYDPDCLWKQKRKSKLLCGHITDLGRFETEFEPEPDRGEFKLKDVVRKFVSLEEEQKRKEEMAWQVAEMIVRDITNVTLNNHD</sequence>
<keyword evidence="3" id="KW-1185">Reference proteome</keyword>
<dbReference type="AlphaFoldDB" id="A0ABD2MV97"/>
<dbReference type="PANTHER" id="PTHR13155:SF1">
    <property type="entry name" value="A-KINASE ANCHOR PROTEIN 10, MITOCHONDRIAL"/>
    <property type="match status" value="1"/>
</dbReference>
<dbReference type="Proteomes" id="UP001516400">
    <property type="component" value="Unassembled WGS sequence"/>
</dbReference>
<reference evidence="2 3" key="1">
    <citation type="journal article" date="2021" name="BMC Biol.">
        <title>Horizontally acquired antibacterial genes associated with adaptive radiation of ladybird beetles.</title>
        <authorList>
            <person name="Li H.S."/>
            <person name="Tang X.F."/>
            <person name="Huang Y.H."/>
            <person name="Xu Z.Y."/>
            <person name="Chen M.L."/>
            <person name="Du X.Y."/>
            <person name="Qiu B.Y."/>
            <person name="Chen P.T."/>
            <person name="Zhang W."/>
            <person name="Slipinski A."/>
            <person name="Escalona H.E."/>
            <person name="Waterhouse R.M."/>
            <person name="Zwick A."/>
            <person name="Pang H."/>
        </authorList>
    </citation>
    <scope>NUCLEOTIDE SEQUENCE [LARGE SCALE GENOMIC DNA]</scope>
    <source>
        <strain evidence="2">SYSU2018</strain>
    </source>
</reference>
<evidence type="ECO:0000259" key="1">
    <source>
        <dbReference type="PROSITE" id="PS50132"/>
    </source>
</evidence>
<dbReference type="FunFam" id="1.10.167.10:FF:000005">
    <property type="entry name" value="Putative A-kinase anchor protein 10 mitochondrial"/>
    <property type="match status" value="1"/>
</dbReference>
<name>A0ABD2MV97_9CUCU</name>
<evidence type="ECO:0000313" key="2">
    <source>
        <dbReference type="EMBL" id="KAL3270082.1"/>
    </source>
</evidence>
<accession>A0ABD2MV97</accession>
<dbReference type="InterPro" id="IPR044926">
    <property type="entry name" value="RGS_subdomain_2"/>
</dbReference>
<dbReference type="PROSITE" id="PS50132">
    <property type="entry name" value="RGS"/>
    <property type="match status" value="2"/>
</dbReference>
<organism evidence="2 3">
    <name type="scientific">Cryptolaemus montrouzieri</name>
    <dbReference type="NCBI Taxonomy" id="559131"/>
    <lineage>
        <taxon>Eukaryota</taxon>
        <taxon>Metazoa</taxon>
        <taxon>Ecdysozoa</taxon>
        <taxon>Arthropoda</taxon>
        <taxon>Hexapoda</taxon>
        <taxon>Insecta</taxon>
        <taxon>Pterygota</taxon>
        <taxon>Neoptera</taxon>
        <taxon>Endopterygota</taxon>
        <taxon>Coleoptera</taxon>
        <taxon>Polyphaga</taxon>
        <taxon>Cucujiformia</taxon>
        <taxon>Coccinelloidea</taxon>
        <taxon>Coccinellidae</taxon>
        <taxon>Scymninae</taxon>
        <taxon>Scymnini</taxon>
        <taxon>Cryptolaemus</taxon>
    </lineage>
</organism>
<dbReference type="EMBL" id="JABFTP020000021">
    <property type="protein sequence ID" value="KAL3270082.1"/>
    <property type="molecule type" value="Genomic_DNA"/>
</dbReference>
<dbReference type="Pfam" id="PF00615">
    <property type="entry name" value="RGS"/>
    <property type="match status" value="2"/>
</dbReference>
<dbReference type="PANTHER" id="PTHR13155">
    <property type="entry name" value="A-KINASE ANCHOR PROTEINS"/>
    <property type="match status" value="1"/>
</dbReference>
<proteinExistence type="predicted"/>
<feature type="domain" description="RGS" evidence="1">
    <location>
        <begin position="266"/>
        <end position="392"/>
    </location>
</feature>
<comment type="caution">
    <text evidence="2">The sequence shown here is derived from an EMBL/GenBank/DDBJ whole genome shotgun (WGS) entry which is preliminary data.</text>
</comment>
<protein>
    <recommendedName>
        <fullName evidence="1">RGS domain-containing protein</fullName>
    </recommendedName>
</protein>
<dbReference type="InterPro" id="IPR052246">
    <property type="entry name" value="Cell_Polariz_PKAAnc"/>
</dbReference>
<gene>
    <name evidence="2" type="ORF">HHI36_009140</name>
</gene>
<dbReference type="SMART" id="SM00315">
    <property type="entry name" value="RGS"/>
    <property type="match status" value="2"/>
</dbReference>
<feature type="domain" description="RGS" evidence="1">
    <location>
        <begin position="67"/>
        <end position="256"/>
    </location>
</feature>
<evidence type="ECO:0000313" key="3">
    <source>
        <dbReference type="Proteomes" id="UP001516400"/>
    </source>
</evidence>